<dbReference type="GO" id="GO:0030170">
    <property type="term" value="F:pyridoxal phosphate binding"/>
    <property type="evidence" value="ECO:0007669"/>
    <property type="project" value="InterPro"/>
</dbReference>
<accession>A0A8J4YKC9</accession>
<evidence type="ECO:0000256" key="1">
    <source>
        <dbReference type="ARBA" id="ARBA00007441"/>
    </source>
</evidence>
<comment type="similarity">
    <text evidence="1">Belongs to the class-I pyridoxal-phosphate-dependent aminotransferase family.</text>
</comment>
<dbReference type="EMBL" id="JACEEZ010006165">
    <property type="protein sequence ID" value="KAG0724974.1"/>
    <property type="molecule type" value="Genomic_DNA"/>
</dbReference>
<sequence length="216" mass="24173">MKLRKENEVFEGQEYFPLASLTDEVPVLSCGGLTKRFLVPGWRMGWITINDRGKVLEREANAELSYSILREVPGLSPVMPQGAMYMMVSPRGDRERELVQVLVAIDSACFPSLQNDLDFVEKMISEESVFCLPGKCFNYPNYMRVVLTVPEPQLREACNRIIAFCSRHHVSAHASAFTHANTHAHANGHVNGSVCEAEAFKNVEKARVVEVKSASE</sequence>
<evidence type="ECO:0000256" key="2">
    <source>
        <dbReference type="ARBA" id="ARBA00022898"/>
    </source>
</evidence>
<dbReference type="InterPro" id="IPR015421">
    <property type="entry name" value="PyrdxlP-dep_Trfase_major"/>
</dbReference>
<dbReference type="GO" id="GO:0004838">
    <property type="term" value="F:L-tyrosine-2-oxoglutarate transaminase activity"/>
    <property type="evidence" value="ECO:0007669"/>
    <property type="project" value="TreeGrafter"/>
</dbReference>
<gene>
    <name evidence="4" type="primary">TAT_0</name>
    <name evidence="4" type="ORF">GWK47_039479</name>
</gene>
<dbReference type="AlphaFoldDB" id="A0A8J4YKC9"/>
<feature type="domain" description="Aminotransferase class I/classII large" evidence="3">
    <location>
        <begin position="61"/>
        <end position="161"/>
    </location>
</feature>
<keyword evidence="2" id="KW-0663">Pyridoxal phosphate</keyword>
<dbReference type="Gene3D" id="3.90.1150.10">
    <property type="entry name" value="Aspartate Aminotransferase, domain 1"/>
    <property type="match status" value="1"/>
</dbReference>
<evidence type="ECO:0000313" key="5">
    <source>
        <dbReference type="Proteomes" id="UP000770661"/>
    </source>
</evidence>
<dbReference type="PROSITE" id="PS00105">
    <property type="entry name" value="AA_TRANSFER_CLASS_1"/>
    <property type="match status" value="1"/>
</dbReference>
<organism evidence="4 5">
    <name type="scientific">Chionoecetes opilio</name>
    <name type="common">Atlantic snow crab</name>
    <name type="synonym">Cancer opilio</name>
    <dbReference type="NCBI Taxonomy" id="41210"/>
    <lineage>
        <taxon>Eukaryota</taxon>
        <taxon>Metazoa</taxon>
        <taxon>Ecdysozoa</taxon>
        <taxon>Arthropoda</taxon>
        <taxon>Crustacea</taxon>
        <taxon>Multicrustacea</taxon>
        <taxon>Malacostraca</taxon>
        <taxon>Eumalacostraca</taxon>
        <taxon>Eucarida</taxon>
        <taxon>Decapoda</taxon>
        <taxon>Pleocyemata</taxon>
        <taxon>Brachyura</taxon>
        <taxon>Eubrachyura</taxon>
        <taxon>Majoidea</taxon>
        <taxon>Majidae</taxon>
        <taxon>Chionoecetes</taxon>
    </lineage>
</organism>
<name>A0A8J4YKC9_CHIOP</name>
<feature type="domain" description="Aminotransferase class I/classII large" evidence="3">
    <location>
        <begin position="10"/>
        <end position="52"/>
    </location>
</feature>
<dbReference type="InterPro" id="IPR004838">
    <property type="entry name" value="NHTrfase_class1_PyrdxlP-BS"/>
</dbReference>
<dbReference type="Proteomes" id="UP000770661">
    <property type="component" value="Unassembled WGS sequence"/>
</dbReference>
<evidence type="ECO:0000313" key="4">
    <source>
        <dbReference type="EMBL" id="KAG0724974.1"/>
    </source>
</evidence>
<dbReference type="InterPro" id="IPR015422">
    <property type="entry name" value="PyrdxlP-dep_Trfase_small"/>
</dbReference>
<dbReference type="GO" id="GO:0006559">
    <property type="term" value="P:L-phenylalanine catabolic process"/>
    <property type="evidence" value="ECO:0007669"/>
    <property type="project" value="TreeGrafter"/>
</dbReference>
<dbReference type="Gene3D" id="3.40.640.10">
    <property type="entry name" value="Type I PLP-dependent aspartate aminotransferase-like (Major domain)"/>
    <property type="match status" value="1"/>
</dbReference>
<keyword evidence="4" id="KW-0808">Transferase</keyword>
<dbReference type="PANTHER" id="PTHR45744">
    <property type="entry name" value="TYROSINE AMINOTRANSFERASE"/>
    <property type="match status" value="1"/>
</dbReference>
<keyword evidence="5" id="KW-1185">Reference proteome</keyword>
<reference evidence="4" key="1">
    <citation type="submission" date="2020-07" db="EMBL/GenBank/DDBJ databases">
        <title>The High-quality genome of the commercially important snow crab, Chionoecetes opilio.</title>
        <authorList>
            <person name="Jeong J.-H."/>
            <person name="Ryu S."/>
        </authorList>
    </citation>
    <scope>NUCLEOTIDE SEQUENCE</scope>
    <source>
        <strain evidence="4">MADBK_172401_WGS</strain>
        <tissue evidence="4">Digestive gland</tissue>
    </source>
</reference>
<dbReference type="InterPro" id="IPR015424">
    <property type="entry name" value="PyrdxlP-dep_Trfase"/>
</dbReference>
<proteinExistence type="inferred from homology"/>
<dbReference type="GO" id="GO:0006572">
    <property type="term" value="P:L-tyrosine catabolic process"/>
    <property type="evidence" value="ECO:0007669"/>
    <property type="project" value="TreeGrafter"/>
</dbReference>
<comment type="caution">
    <text evidence="4">The sequence shown here is derived from an EMBL/GenBank/DDBJ whole genome shotgun (WGS) entry which is preliminary data.</text>
</comment>
<dbReference type="OrthoDB" id="7042322at2759"/>
<keyword evidence="4" id="KW-0032">Aminotransferase</keyword>
<dbReference type="PANTHER" id="PTHR45744:SF2">
    <property type="entry name" value="TYROSINE AMINOTRANSFERASE"/>
    <property type="match status" value="1"/>
</dbReference>
<dbReference type="Pfam" id="PF00155">
    <property type="entry name" value="Aminotran_1_2"/>
    <property type="match status" value="2"/>
</dbReference>
<dbReference type="SUPFAM" id="SSF53383">
    <property type="entry name" value="PLP-dependent transferases"/>
    <property type="match status" value="1"/>
</dbReference>
<evidence type="ECO:0000259" key="3">
    <source>
        <dbReference type="Pfam" id="PF00155"/>
    </source>
</evidence>
<protein>
    <submittedName>
        <fullName evidence="4">Tyrosine aminotransferase</fullName>
    </submittedName>
</protein>
<dbReference type="InterPro" id="IPR004839">
    <property type="entry name" value="Aminotransferase_I/II_large"/>
</dbReference>